<evidence type="ECO:0000313" key="3">
    <source>
        <dbReference type="Proteomes" id="UP000218387"/>
    </source>
</evidence>
<feature type="compositionally biased region" description="Basic and acidic residues" evidence="1">
    <location>
        <begin position="1"/>
        <end position="15"/>
    </location>
</feature>
<name>A0A4P9CE76_EUBML</name>
<dbReference type="AlphaFoldDB" id="A0A4P9CE76"/>
<organism evidence="2 3">
    <name type="scientific">Eubacterium maltosivorans</name>
    <dbReference type="NCBI Taxonomy" id="2041044"/>
    <lineage>
        <taxon>Bacteria</taxon>
        <taxon>Bacillati</taxon>
        <taxon>Bacillota</taxon>
        <taxon>Clostridia</taxon>
        <taxon>Eubacteriales</taxon>
        <taxon>Eubacteriaceae</taxon>
        <taxon>Eubacterium</taxon>
    </lineage>
</organism>
<feature type="region of interest" description="Disordered" evidence="1">
    <location>
        <begin position="1"/>
        <end position="21"/>
    </location>
</feature>
<evidence type="ECO:0000256" key="1">
    <source>
        <dbReference type="SAM" id="MobiDB-lite"/>
    </source>
</evidence>
<dbReference type="EMBL" id="CP029487">
    <property type="protein sequence ID" value="QCT73022.1"/>
    <property type="molecule type" value="Genomic_DNA"/>
</dbReference>
<dbReference type="Proteomes" id="UP000218387">
    <property type="component" value="Chromosome"/>
</dbReference>
<sequence>MRKGDGAVVKEKRNSEVPPISGARLTIPVPQGWHPCSADNPYPEAMTPQRRFFDAFKSLPHLSAILKKIKLSSKFFIQGLF</sequence>
<gene>
    <name evidence="2" type="ORF">CPZ25_017355</name>
</gene>
<proteinExistence type="predicted"/>
<protein>
    <submittedName>
        <fullName evidence="2">Uncharacterized protein</fullName>
    </submittedName>
</protein>
<evidence type="ECO:0000313" key="2">
    <source>
        <dbReference type="EMBL" id="QCT73022.1"/>
    </source>
</evidence>
<accession>A0A4P9CE76</accession>
<reference evidence="2 3" key="1">
    <citation type="submission" date="2018-05" db="EMBL/GenBank/DDBJ databases">
        <title>Genome comparison of Eubacterium sp.</title>
        <authorList>
            <person name="Feng Y."/>
            <person name="Sanchez-Andrea I."/>
            <person name="Stams A.J.M."/>
            <person name="De Vos W.M."/>
        </authorList>
    </citation>
    <scope>NUCLEOTIDE SEQUENCE [LARGE SCALE GENOMIC DNA]</scope>
    <source>
        <strain evidence="2 3">YI</strain>
    </source>
</reference>
<keyword evidence="3" id="KW-1185">Reference proteome</keyword>
<dbReference type="KEGG" id="emt:CPZ25_017355"/>